<keyword evidence="11" id="KW-1185">Reference proteome</keyword>
<feature type="compositionally biased region" description="Polar residues" evidence="6">
    <location>
        <begin position="712"/>
        <end position="721"/>
    </location>
</feature>
<dbReference type="NCBIfam" id="TIGR03439">
    <property type="entry name" value="methyl_EasF"/>
    <property type="match status" value="1"/>
</dbReference>
<dbReference type="OrthoDB" id="659at2759"/>
<dbReference type="PANTHER" id="PTHR43397">
    <property type="entry name" value="ERGOTHIONEINE BIOSYNTHESIS PROTEIN 1"/>
    <property type="match status" value="1"/>
</dbReference>
<dbReference type="EMBL" id="ML976689">
    <property type="protein sequence ID" value="KAF1972092.1"/>
    <property type="molecule type" value="Genomic_DNA"/>
</dbReference>
<evidence type="ECO:0000256" key="6">
    <source>
        <dbReference type="SAM" id="MobiDB-lite"/>
    </source>
</evidence>
<feature type="region of interest" description="Disordered" evidence="6">
    <location>
        <begin position="695"/>
        <end position="728"/>
    </location>
</feature>
<evidence type="ECO:0000259" key="9">
    <source>
        <dbReference type="Pfam" id="PF12867"/>
    </source>
</evidence>
<dbReference type="Gene3D" id="3.90.1580.10">
    <property type="entry name" value="paralog of FGE (formylglycine-generating enzyme)"/>
    <property type="match status" value="1"/>
</dbReference>
<evidence type="ECO:0000256" key="5">
    <source>
        <dbReference type="ARBA" id="ARBA00037882"/>
    </source>
</evidence>
<reference evidence="10" key="1">
    <citation type="journal article" date="2020" name="Stud. Mycol.">
        <title>101 Dothideomycetes genomes: a test case for predicting lifestyles and emergence of pathogens.</title>
        <authorList>
            <person name="Haridas S."/>
            <person name="Albert R."/>
            <person name="Binder M."/>
            <person name="Bloem J."/>
            <person name="Labutti K."/>
            <person name="Salamov A."/>
            <person name="Andreopoulos B."/>
            <person name="Baker S."/>
            <person name="Barry K."/>
            <person name="Bills G."/>
            <person name="Bluhm B."/>
            <person name="Cannon C."/>
            <person name="Castanera R."/>
            <person name="Culley D."/>
            <person name="Daum C."/>
            <person name="Ezra D."/>
            <person name="Gonzalez J."/>
            <person name="Henrissat B."/>
            <person name="Kuo A."/>
            <person name="Liang C."/>
            <person name="Lipzen A."/>
            <person name="Lutzoni F."/>
            <person name="Magnuson J."/>
            <person name="Mondo S."/>
            <person name="Nolan M."/>
            <person name="Ohm R."/>
            <person name="Pangilinan J."/>
            <person name="Park H.-J."/>
            <person name="Ramirez L."/>
            <person name="Alfaro M."/>
            <person name="Sun H."/>
            <person name="Tritt A."/>
            <person name="Yoshinaga Y."/>
            <person name="Zwiers L.-H."/>
            <person name="Turgeon B."/>
            <person name="Goodwin S."/>
            <person name="Spatafora J."/>
            <person name="Crous P."/>
            <person name="Grigoriev I."/>
        </authorList>
    </citation>
    <scope>NUCLEOTIDE SEQUENCE</scope>
    <source>
        <strain evidence="10">CBS 107.79</strain>
    </source>
</reference>
<evidence type="ECO:0000256" key="2">
    <source>
        <dbReference type="ARBA" id="ARBA00022679"/>
    </source>
</evidence>
<keyword evidence="4" id="KW-0408">Iron</keyword>
<dbReference type="Pfam" id="PF12867">
    <property type="entry name" value="DinB_2"/>
    <property type="match status" value="1"/>
</dbReference>
<dbReference type="GO" id="GO:0008168">
    <property type="term" value="F:methyltransferase activity"/>
    <property type="evidence" value="ECO:0007669"/>
    <property type="project" value="UniProtKB-KW"/>
</dbReference>
<evidence type="ECO:0008006" key="12">
    <source>
        <dbReference type="Google" id="ProtNLM"/>
    </source>
</evidence>
<dbReference type="InterPro" id="IPR019257">
    <property type="entry name" value="MeTrfase_dom"/>
</dbReference>
<dbReference type="AlphaFoldDB" id="A0A6A5V7T1"/>
<keyword evidence="2" id="KW-0808">Transferase</keyword>
<feature type="domain" description="DinB-like" evidence="9">
    <location>
        <begin position="350"/>
        <end position="487"/>
    </location>
</feature>
<sequence length="837" mass="94171">MSSKTSTEIIDIRPGPTEFDVLQDIKDGLHPGAGEEKTLPTMLLYDEAGLRLFEQITYLEEYYLTNAEIEVLESYANQMAERVRPGSVIVELGSGNLRKVNILLQAIERLGKEVEYYAVDLSLPELERTFAEIPTNYQHVKLKGLYGTYDHALEWLKSPKISAKPKAILWLGSSLGNFARSEVPSFLSGFRDALRPGDSMLIGIDSCKEPERVFRAYNDSEGVTRAFTLNGLKNANRILGHEAFKLDEWDAFGEFVEEEGYHRAFVSPLKDVVVDGVELKKGERIRIEESWKFSIDEIQHLWNETGLVANTVFKTSRGDYGLHLVTKPTFFFPTKPEVYASNPVPSIAEWQELWAAWDSVTLNMVPEDDLLSKPIKLRNAVMFYLGHIPTFLDIHLTRATDGQPTEPASYQRIFERGIDPDVENPEKCHTHSEIPDTWPPLAEVVAFQKSVRQRTEALYDSNAAHENARLSCALWLTFEHEAMHLETLLYMLIQGERVLPPLGTVRPAFDVLARQSEKSVVENQWFTIPESELQVGLDDPEEDNSTRRYFGWDNEKPPRSLHVKSFKSKARPITNGEYAEYLVQTGRTSIPASWCEASDPAAKAAIKRDRVVNGGHDNAQGVTKGKYVRTVYGPVPLHDALNWPVVASYDELASCAQWMGGRIPTMEEARSIYSFVEHKKSQEFERAHGSRIPAVNGHLINDGVSESPPSRHLSNGNSSAAPGSKPHDLFIELEGTNTAFQHWHPVSVAEKGDKLSGQSDMGGAWEWTSTVLEKHAGFSAMPLYPGYTADFFGGKHNIVLGGSWATHSRIAGRKTFVNWYQRNYPYVWATARLVQDV</sequence>
<dbReference type="PANTHER" id="PTHR43397:SF1">
    <property type="entry name" value="ERGOTHIONEINE BIOSYNTHESIS PROTEIN 1"/>
    <property type="match status" value="1"/>
</dbReference>
<feature type="domain" description="Sulfatase-modifying factor enzyme-like" evidence="7">
    <location>
        <begin position="550"/>
        <end position="834"/>
    </location>
</feature>
<dbReference type="InterPro" id="IPR042095">
    <property type="entry name" value="SUMF_sf"/>
</dbReference>
<keyword evidence="3" id="KW-0560">Oxidoreductase</keyword>
<dbReference type="InterPro" id="IPR024775">
    <property type="entry name" value="DinB-like"/>
</dbReference>
<evidence type="ECO:0000256" key="4">
    <source>
        <dbReference type="ARBA" id="ARBA00023004"/>
    </source>
</evidence>
<evidence type="ECO:0000259" key="8">
    <source>
        <dbReference type="Pfam" id="PF10017"/>
    </source>
</evidence>
<dbReference type="InterPro" id="IPR029063">
    <property type="entry name" value="SAM-dependent_MTases_sf"/>
</dbReference>
<dbReference type="Pfam" id="PF10017">
    <property type="entry name" value="Methyltransf_33"/>
    <property type="match status" value="1"/>
</dbReference>
<dbReference type="InterPro" id="IPR016187">
    <property type="entry name" value="CTDL_fold"/>
</dbReference>
<dbReference type="SUPFAM" id="SSF53335">
    <property type="entry name" value="S-adenosyl-L-methionine-dependent methyltransferases"/>
    <property type="match status" value="1"/>
</dbReference>
<name>A0A6A5V7T1_9PLEO</name>
<organism evidence="10 11">
    <name type="scientific">Bimuria novae-zelandiae CBS 107.79</name>
    <dbReference type="NCBI Taxonomy" id="1447943"/>
    <lineage>
        <taxon>Eukaryota</taxon>
        <taxon>Fungi</taxon>
        <taxon>Dikarya</taxon>
        <taxon>Ascomycota</taxon>
        <taxon>Pezizomycotina</taxon>
        <taxon>Dothideomycetes</taxon>
        <taxon>Pleosporomycetidae</taxon>
        <taxon>Pleosporales</taxon>
        <taxon>Massarineae</taxon>
        <taxon>Didymosphaeriaceae</taxon>
        <taxon>Bimuria</taxon>
    </lineage>
</organism>
<evidence type="ECO:0000313" key="11">
    <source>
        <dbReference type="Proteomes" id="UP000800036"/>
    </source>
</evidence>
<gene>
    <name evidence="10" type="ORF">BU23DRAFT_555346</name>
</gene>
<evidence type="ECO:0000256" key="1">
    <source>
        <dbReference type="ARBA" id="ARBA00022603"/>
    </source>
</evidence>
<accession>A0A6A5V7T1</accession>
<dbReference type="GO" id="GO:0032259">
    <property type="term" value="P:methylation"/>
    <property type="evidence" value="ECO:0007669"/>
    <property type="project" value="UniProtKB-KW"/>
</dbReference>
<dbReference type="InterPro" id="IPR005532">
    <property type="entry name" value="SUMF_dom"/>
</dbReference>
<evidence type="ECO:0000256" key="3">
    <source>
        <dbReference type="ARBA" id="ARBA00023002"/>
    </source>
</evidence>
<dbReference type="InterPro" id="IPR017805">
    <property type="entry name" value="SAM_MeTrfase_EasF-type_put"/>
</dbReference>
<evidence type="ECO:0000313" key="10">
    <source>
        <dbReference type="EMBL" id="KAF1972092.1"/>
    </source>
</evidence>
<comment type="pathway">
    <text evidence="5">Amino-acid biosynthesis; ergothioneine biosynthesis.</text>
</comment>
<dbReference type="Pfam" id="PF03781">
    <property type="entry name" value="FGE-sulfatase"/>
    <property type="match status" value="1"/>
</dbReference>
<proteinExistence type="predicted"/>
<feature type="domain" description="Histidine-specific methyltransferase SAM-dependent" evidence="8">
    <location>
        <begin position="23"/>
        <end position="326"/>
    </location>
</feature>
<protein>
    <recommendedName>
        <fullName evidence="12">N-methyltransferase</fullName>
    </recommendedName>
</protein>
<dbReference type="SUPFAM" id="SSF56436">
    <property type="entry name" value="C-type lectin-like"/>
    <property type="match status" value="1"/>
</dbReference>
<dbReference type="InterPro" id="IPR051128">
    <property type="entry name" value="EgtD_Methyltrsf_superfamily"/>
</dbReference>
<evidence type="ECO:0000259" key="7">
    <source>
        <dbReference type="Pfam" id="PF03781"/>
    </source>
</evidence>
<dbReference type="Gene3D" id="3.40.50.150">
    <property type="entry name" value="Vaccinia Virus protein VP39"/>
    <property type="match status" value="1"/>
</dbReference>
<keyword evidence="1" id="KW-0489">Methyltransferase</keyword>
<dbReference type="Proteomes" id="UP000800036">
    <property type="component" value="Unassembled WGS sequence"/>
</dbReference>